<organism evidence="19 20">
    <name type="scientific">Rhizodiscina lignyota</name>
    <dbReference type="NCBI Taxonomy" id="1504668"/>
    <lineage>
        <taxon>Eukaryota</taxon>
        <taxon>Fungi</taxon>
        <taxon>Dikarya</taxon>
        <taxon>Ascomycota</taxon>
        <taxon>Pezizomycotina</taxon>
        <taxon>Dothideomycetes</taxon>
        <taxon>Pleosporomycetidae</taxon>
        <taxon>Aulographales</taxon>
        <taxon>Rhizodiscinaceae</taxon>
        <taxon>Rhizodiscina</taxon>
    </lineage>
</organism>
<keyword evidence="14 16" id="KW-0539">Nucleus</keyword>
<keyword evidence="20" id="KW-1185">Reference proteome</keyword>
<keyword evidence="13 16" id="KW-0234">DNA repair</keyword>
<evidence type="ECO:0000256" key="3">
    <source>
        <dbReference type="ARBA" id="ARBA00010258"/>
    </source>
</evidence>
<dbReference type="Gene3D" id="3.90.1150.220">
    <property type="match status" value="1"/>
</dbReference>
<evidence type="ECO:0000256" key="2">
    <source>
        <dbReference type="ARBA" id="ARBA00004123"/>
    </source>
</evidence>
<evidence type="ECO:0000256" key="10">
    <source>
        <dbReference type="ARBA" id="ARBA00022786"/>
    </source>
</evidence>
<keyword evidence="9 15" id="KW-0863">Zinc-finger</keyword>
<reference evidence="19" key="1">
    <citation type="journal article" date="2020" name="Stud. Mycol.">
        <title>101 Dothideomycetes genomes: a test case for predicting lifestyles and emergence of pathogens.</title>
        <authorList>
            <person name="Haridas S."/>
            <person name="Albert R."/>
            <person name="Binder M."/>
            <person name="Bloem J."/>
            <person name="Labutti K."/>
            <person name="Salamov A."/>
            <person name="Andreopoulos B."/>
            <person name="Baker S."/>
            <person name="Barry K."/>
            <person name="Bills G."/>
            <person name="Bluhm B."/>
            <person name="Cannon C."/>
            <person name="Castanera R."/>
            <person name="Culley D."/>
            <person name="Daum C."/>
            <person name="Ezra D."/>
            <person name="Gonzalez J."/>
            <person name="Henrissat B."/>
            <person name="Kuo A."/>
            <person name="Liang C."/>
            <person name="Lipzen A."/>
            <person name="Lutzoni F."/>
            <person name="Magnuson J."/>
            <person name="Mondo S."/>
            <person name="Nolan M."/>
            <person name="Ohm R."/>
            <person name="Pangilinan J."/>
            <person name="Park H.-J."/>
            <person name="Ramirez L."/>
            <person name="Alfaro M."/>
            <person name="Sun H."/>
            <person name="Tritt A."/>
            <person name="Yoshinaga Y."/>
            <person name="Zwiers L.-H."/>
            <person name="Turgeon B."/>
            <person name="Goodwin S."/>
            <person name="Spatafora J."/>
            <person name="Crous P."/>
            <person name="Grigoriev I."/>
        </authorList>
    </citation>
    <scope>NUCLEOTIDE SEQUENCE</scope>
    <source>
        <strain evidence="19">CBS 133067</strain>
    </source>
</reference>
<feature type="compositionally biased region" description="Low complexity" evidence="17">
    <location>
        <begin position="326"/>
        <end position="337"/>
    </location>
</feature>
<dbReference type="InterPro" id="IPR036388">
    <property type="entry name" value="WH-like_DNA-bd_sf"/>
</dbReference>
<dbReference type="GO" id="GO:0000724">
    <property type="term" value="P:double-strand break repair via homologous recombination"/>
    <property type="evidence" value="ECO:0007669"/>
    <property type="project" value="TreeGrafter"/>
</dbReference>
<evidence type="ECO:0000313" key="20">
    <source>
        <dbReference type="Proteomes" id="UP000799772"/>
    </source>
</evidence>
<protein>
    <recommendedName>
        <fullName evidence="5 16">Non-structural maintenance of chromosomes element 1 homolog</fullName>
        <ecNumber evidence="4 16">2.3.2.27</ecNumber>
    </recommendedName>
</protein>
<dbReference type="PANTHER" id="PTHR20973:SF0">
    <property type="entry name" value="NON-STRUCTURAL MAINTENANCE OF CHROMOSOMES ELEMENT 1 HOMOLOG"/>
    <property type="match status" value="1"/>
</dbReference>
<name>A0A9P4IE10_9PEZI</name>
<evidence type="ECO:0000256" key="12">
    <source>
        <dbReference type="ARBA" id="ARBA00023172"/>
    </source>
</evidence>
<keyword evidence="10 16" id="KW-0833">Ubl conjugation pathway</keyword>
<sequence length="344" mass="38305">MGSEDGDISDYNNSHRAFLQVFLARSVMTFEEAQPILANILSVHDRPTHINDVDLPLFRSYIHTINAALSRLDYEIRHTIHQTDNSRRAVYALVNTTSDPQTQLATSLSADEVAFVKRVLDAMFDTHGGGHAGGREVFAVKEMEAIQLAKVPRGSNAARDSGVGMSNDGRNGETQQLPIVVGGSAAPITMQRAQEVLDQMVESGFFERSDAGYYSLGTRGLMELRAWLQETYDEPAQEGDTPEEVERGKRIRFCEACRDVATVGQRCANQECGFRLHDFCVQKFFHGRREKKCPKCNTEWTDKSFVGERAARGYAESRRRSGAGGRRSNATSRRTTNVGDEDSE</sequence>
<dbReference type="PANTHER" id="PTHR20973">
    <property type="entry name" value="NON-SMC ELEMENT 1-RELATED"/>
    <property type="match status" value="1"/>
</dbReference>
<dbReference type="Pfam" id="PF07574">
    <property type="entry name" value="SMC_Nse1"/>
    <property type="match status" value="1"/>
</dbReference>
<dbReference type="OrthoDB" id="185455at2759"/>
<keyword evidence="11 16" id="KW-0862">Zinc</keyword>
<dbReference type="EC" id="2.3.2.27" evidence="4 16"/>
<evidence type="ECO:0000256" key="11">
    <source>
        <dbReference type="ARBA" id="ARBA00022833"/>
    </source>
</evidence>
<dbReference type="Gene3D" id="1.10.10.10">
    <property type="entry name" value="Winged helix-like DNA-binding domain superfamily/Winged helix DNA-binding domain"/>
    <property type="match status" value="1"/>
</dbReference>
<keyword evidence="6 16" id="KW-0808">Transferase</keyword>
<evidence type="ECO:0000256" key="16">
    <source>
        <dbReference type="RuleBase" id="RU368018"/>
    </source>
</evidence>
<keyword evidence="7 16" id="KW-0479">Metal-binding</keyword>
<dbReference type="PROSITE" id="PS50089">
    <property type="entry name" value="ZF_RING_2"/>
    <property type="match status" value="1"/>
</dbReference>
<dbReference type="InterPro" id="IPR013083">
    <property type="entry name" value="Znf_RING/FYVE/PHD"/>
</dbReference>
<evidence type="ECO:0000256" key="4">
    <source>
        <dbReference type="ARBA" id="ARBA00012483"/>
    </source>
</evidence>
<evidence type="ECO:0000259" key="18">
    <source>
        <dbReference type="PROSITE" id="PS50089"/>
    </source>
</evidence>
<dbReference type="Proteomes" id="UP000799772">
    <property type="component" value="Unassembled WGS sequence"/>
</dbReference>
<keyword evidence="12 16" id="KW-0233">DNA recombination</keyword>
<dbReference type="InterPro" id="IPR014857">
    <property type="entry name" value="Nse1_RING_C4HC3-type"/>
</dbReference>
<evidence type="ECO:0000313" key="19">
    <source>
        <dbReference type="EMBL" id="KAF2097942.1"/>
    </source>
</evidence>
<evidence type="ECO:0000256" key="14">
    <source>
        <dbReference type="ARBA" id="ARBA00023242"/>
    </source>
</evidence>
<dbReference type="EMBL" id="ML978127">
    <property type="protein sequence ID" value="KAF2097942.1"/>
    <property type="molecule type" value="Genomic_DNA"/>
</dbReference>
<comment type="similarity">
    <text evidence="3 16">Belongs to the NSE1 family.</text>
</comment>
<evidence type="ECO:0000256" key="1">
    <source>
        <dbReference type="ARBA" id="ARBA00000900"/>
    </source>
</evidence>
<dbReference type="GO" id="GO:0005634">
    <property type="term" value="C:nucleus"/>
    <property type="evidence" value="ECO:0007669"/>
    <property type="project" value="UniProtKB-SubCell"/>
</dbReference>
<evidence type="ECO:0000256" key="6">
    <source>
        <dbReference type="ARBA" id="ARBA00022679"/>
    </source>
</evidence>
<dbReference type="Pfam" id="PF08746">
    <property type="entry name" value="zf-RING-like"/>
    <property type="match status" value="1"/>
</dbReference>
<dbReference type="InterPro" id="IPR011513">
    <property type="entry name" value="Nse1"/>
</dbReference>
<evidence type="ECO:0000256" key="8">
    <source>
        <dbReference type="ARBA" id="ARBA00022763"/>
    </source>
</evidence>
<comment type="catalytic activity">
    <reaction evidence="1 16">
        <text>S-ubiquitinyl-[E2 ubiquitin-conjugating enzyme]-L-cysteine + [acceptor protein]-L-lysine = [E2 ubiquitin-conjugating enzyme]-L-cysteine + N(6)-ubiquitinyl-[acceptor protein]-L-lysine.</text>
        <dbReference type="EC" id="2.3.2.27"/>
    </reaction>
</comment>
<dbReference type="GO" id="GO:0008270">
    <property type="term" value="F:zinc ion binding"/>
    <property type="evidence" value="ECO:0007669"/>
    <property type="project" value="UniProtKB-KW"/>
</dbReference>
<feature type="domain" description="RING-type" evidence="18">
    <location>
        <begin position="254"/>
        <end position="297"/>
    </location>
</feature>
<comment type="function">
    <text evidence="16">Acts in a DNA repair pathway for removal of UV-induced DNA damage that is distinct from classical nucleotide excision repair and in repair of ionizing radiation damage. Functions in homologous recombination repair of DNA double strand breaks and in recovery of stalled replication forks.</text>
</comment>
<comment type="subcellular location">
    <subcellularLocation>
        <location evidence="2 16">Nucleus</location>
    </subcellularLocation>
</comment>
<dbReference type="GO" id="GO:0030915">
    <property type="term" value="C:Smc5-Smc6 complex"/>
    <property type="evidence" value="ECO:0007669"/>
    <property type="project" value="UniProtKB-UniRule"/>
</dbReference>
<dbReference type="InterPro" id="IPR001841">
    <property type="entry name" value="Znf_RING"/>
</dbReference>
<accession>A0A9P4IE10</accession>
<dbReference type="CDD" id="cd16493">
    <property type="entry name" value="RING-CH-C4HC3_NSE1"/>
    <property type="match status" value="1"/>
</dbReference>
<evidence type="ECO:0000256" key="17">
    <source>
        <dbReference type="SAM" id="MobiDB-lite"/>
    </source>
</evidence>
<evidence type="ECO:0000256" key="15">
    <source>
        <dbReference type="PROSITE-ProRule" id="PRU00175"/>
    </source>
</evidence>
<dbReference type="AlphaFoldDB" id="A0A9P4IE10"/>
<dbReference type="GO" id="GO:0061630">
    <property type="term" value="F:ubiquitin protein ligase activity"/>
    <property type="evidence" value="ECO:0007669"/>
    <property type="project" value="UniProtKB-EC"/>
</dbReference>
<keyword evidence="8 16" id="KW-0227">DNA damage</keyword>
<proteinExistence type="inferred from homology"/>
<comment type="caution">
    <text evidence="19">The sequence shown here is derived from an EMBL/GenBank/DDBJ whole genome shotgun (WGS) entry which is preliminary data.</text>
</comment>
<dbReference type="SUPFAM" id="SSF57850">
    <property type="entry name" value="RING/U-box"/>
    <property type="match status" value="1"/>
</dbReference>
<evidence type="ECO:0000256" key="13">
    <source>
        <dbReference type="ARBA" id="ARBA00023204"/>
    </source>
</evidence>
<evidence type="ECO:0000256" key="9">
    <source>
        <dbReference type="ARBA" id="ARBA00022771"/>
    </source>
</evidence>
<gene>
    <name evidence="19" type="ORF">NA57DRAFT_76742</name>
</gene>
<dbReference type="Gene3D" id="3.30.40.10">
    <property type="entry name" value="Zinc/RING finger domain, C3HC4 (zinc finger)"/>
    <property type="match status" value="1"/>
</dbReference>
<feature type="region of interest" description="Disordered" evidence="17">
    <location>
        <begin position="311"/>
        <end position="344"/>
    </location>
</feature>
<evidence type="ECO:0000256" key="7">
    <source>
        <dbReference type="ARBA" id="ARBA00022723"/>
    </source>
</evidence>
<comment type="subunit">
    <text evidence="16">Component of the Smc5-Smc6 complex.</text>
</comment>
<evidence type="ECO:0000256" key="5">
    <source>
        <dbReference type="ARBA" id="ARBA00019422"/>
    </source>
</evidence>